<dbReference type="Gene3D" id="1.10.260.40">
    <property type="entry name" value="lambda repressor-like DNA-binding domains"/>
    <property type="match status" value="1"/>
</dbReference>
<evidence type="ECO:0000313" key="4">
    <source>
        <dbReference type="Proteomes" id="UP000244910"/>
    </source>
</evidence>
<keyword evidence="1" id="KW-0238">DNA-binding</keyword>
<dbReference type="PANTHER" id="PTHR46558">
    <property type="entry name" value="TRACRIPTIONAL REGULATORY PROTEIN-RELATED-RELATED"/>
    <property type="match status" value="1"/>
</dbReference>
<dbReference type="PANTHER" id="PTHR46558:SF13">
    <property type="entry name" value="HTH-TYPE TRANSCRIPTIONAL REGULATOR IMMR"/>
    <property type="match status" value="1"/>
</dbReference>
<dbReference type="Pfam" id="PF01381">
    <property type="entry name" value="HTH_3"/>
    <property type="match status" value="1"/>
</dbReference>
<dbReference type="SUPFAM" id="SSF47413">
    <property type="entry name" value="lambda repressor-like DNA-binding domains"/>
    <property type="match status" value="1"/>
</dbReference>
<dbReference type="EMBL" id="CP020953">
    <property type="protein sequence ID" value="AWI03514.1"/>
    <property type="molecule type" value="Genomic_DNA"/>
</dbReference>
<dbReference type="Proteomes" id="UP000244910">
    <property type="component" value="Chromosome"/>
</dbReference>
<organism evidence="3 4">
    <name type="scientific">Clostridium drakei</name>
    <dbReference type="NCBI Taxonomy" id="332101"/>
    <lineage>
        <taxon>Bacteria</taxon>
        <taxon>Bacillati</taxon>
        <taxon>Bacillota</taxon>
        <taxon>Clostridia</taxon>
        <taxon>Eubacteriales</taxon>
        <taxon>Clostridiaceae</taxon>
        <taxon>Clostridium</taxon>
    </lineage>
</organism>
<gene>
    <name evidence="3" type="ORF">B9W14_03130</name>
</gene>
<feature type="domain" description="HTH cro/C1-type" evidence="2">
    <location>
        <begin position="12"/>
        <end position="66"/>
    </location>
</feature>
<accession>A0A2U8DMU0</accession>
<keyword evidence="4" id="KW-1185">Reference proteome</keyword>
<sequence length="198" mass="22856">MEVIIMTVGEKLKEARRGVGFSQEQLAEKLCVSRQAVTKWESDKGMPDIGNLKAIATLLNISIDYLLDNDSNIDKLVIKESINLDDFIKSGRCRCKQDAVVLNKFNDADFIYPLMRKKKLTPIENVLDFITQPGIFDIAYQLKDRNEYYLIEKENQQYFVSVSKEFIETRQLSSKVNPKKFAVGDIEYKKAPYELLKE</sequence>
<dbReference type="CDD" id="cd00093">
    <property type="entry name" value="HTH_XRE"/>
    <property type="match status" value="1"/>
</dbReference>
<dbReference type="PROSITE" id="PS50943">
    <property type="entry name" value="HTH_CROC1"/>
    <property type="match status" value="1"/>
</dbReference>
<dbReference type="SMART" id="SM00530">
    <property type="entry name" value="HTH_XRE"/>
    <property type="match status" value="1"/>
</dbReference>
<proteinExistence type="predicted"/>
<dbReference type="KEGG" id="cdrk:B9W14_03130"/>
<evidence type="ECO:0000259" key="2">
    <source>
        <dbReference type="PROSITE" id="PS50943"/>
    </source>
</evidence>
<protein>
    <recommendedName>
        <fullName evidence="2">HTH cro/C1-type domain-containing protein</fullName>
    </recommendedName>
</protein>
<dbReference type="GO" id="GO:0003677">
    <property type="term" value="F:DNA binding"/>
    <property type="evidence" value="ECO:0007669"/>
    <property type="project" value="UniProtKB-KW"/>
</dbReference>
<dbReference type="InterPro" id="IPR010982">
    <property type="entry name" value="Lambda_DNA-bd_dom_sf"/>
</dbReference>
<name>A0A2U8DMU0_9CLOT</name>
<evidence type="ECO:0000313" key="3">
    <source>
        <dbReference type="EMBL" id="AWI03514.1"/>
    </source>
</evidence>
<evidence type="ECO:0000256" key="1">
    <source>
        <dbReference type="ARBA" id="ARBA00023125"/>
    </source>
</evidence>
<dbReference type="InterPro" id="IPR001387">
    <property type="entry name" value="Cro/C1-type_HTH"/>
</dbReference>
<reference evidence="4" key="1">
    <citation type="submission" date="2017-04" db="EMBL/GenBank/DDBJ databases">
        <authorList>
            <person name="Song Y."/>
            <person name="Cho B.-K."/>
        </authorList>
    </citation>
    <scope>NUCLEOTIDE SEQUENCE [LARGE SCALE GENOMIC DNA]</scope>
    <source>
        <strain evidence="4">SL1</strain>
    </source>
</reference>
<dbReference type="AlphaFoldDB" id="A0A2U8DMU0"/>